<name>A0A1J5Q0R1_9ZZZZ</name>
<gene>
    <name evidence="2" type="primary">fadB_6</name>
    <name evidence="2" type="ORF">GALL_414490</name>
</gene>
<dbReference type="InterPro" id="IPR029045">
    <property type="entry name" value="ClpP/crotonase-like_dom_sf"/>
</dbReference>
<dbReference type="GO" id="GO:0016853">
    <property type="term" value="F:isomerase activity"/>
    <property type="evidence" value="ECO:0007669"/>
    <property type="project" value="InterPro"/>
</dbReference>
<dbReference type="PROSITE" id="PS00166">
    <property type="entry name" value="ENOYL_COA_HYDRATASE"/>
    <property type="match status" value="1"/>
</dbReference>
<dbReference type="InterPro" id="IPR018376">
    <property type="entry name" value="Enoyl-CoA_hyd/isom_CS"/>
</dbReference>
<dbReference type="PANTHER" id="PTHR43149">
    <property type="entry name" value="ENOYL-COA HYDRATASE"/>
    <property type="match status" value="1"/>
</dbReference>
<comment type="caution">
    <text evidence="2">The sequence shown here is derived from an EMBL/GenBank/DDBJ whole genome shotgun (WGS) entry which is preliminary data.</text>
</comment>
<evidence type="ECO:0000256" key="1">
    <source>
        <dbReference type="ARBA" id="ARBA00005254"/>
    </source>
</evidence>
<dbReference type="Gene3D" id="3.90.226.10">
    <property type="entry name" value="2-enoyl-CoA Hydratase, Chain A, domain 1"/>
    <property type="match status" value="1"/>
</dbReference>
<dbReference type="PANTHER" id="PTHR43149:SF1">
    <property type="entry name" value="DELTA(3,5)-DELTA(2,4)-DIENOYL-COA ISOMERASE, MITOCHONDRIAL"/>
    <property type="match status" value="1"/>
</dbReference>
<dbReference type="CDD" id="cd06558">
    <property type="entry name" value="crotonase-like"/>
    <property type="match status" value="1"/>
</dbReference>
<accession>A0A1J5Q0R1</accession>
<proteinExistence type="inferred from homology"/>
<reference evidence="2" key="1">
    <citation type="submission" date="2016-10" db="EMBL/GenBank/DDBJ databases">
        <title>Sequence of Gallionella enrichment culture.</title>
        <authorList>
            <person name="Poehlein A."/>
            <person name="Muehling M."/>
            <person name="Daniel R."/>
        </authorList>
    </citation>
    <scope>NUCLEOTIDE SEQUENCE</scope>
</reference>
<dbReference type="Pfam" id="PF00378">
    <property type="entry name" value="ECH_1"/>
    <property type="match status" value="1"/>
</dbReference>
<dbReference type="AlphaFoldDB" id="A0A1J5Q0R1"/>
<sequence length="247" mass="26760">MIETIRSGSRLDVILNNPNRLNAMTEETWQELAEIGRTIQDEVRVVVLRAEGRSFSAGLDRDVFVGKAKPDLTTLLAGSDDQIQSAIAGFQDAFTCWRKSHAITIAVVQGDAIGAGFQLALACDFRIAAHDARFSLRETSLGLVPDLAGTKPLVELVGYSRALEIALTGSPVDSARALQMGLVNAVAPVDGFVETVDAFVERLLALPEASVKATKRLLLGAMDNDFQTQELAERKEQSKLLRLLIGR</sequence>
<dbReference type="EMBL" id="MLJW01001752">
    <property type="protein sequence ID" value="OIQ76864.1"/>
    <property type="molecule type" value="Genomic_DNA"/>
</dbReference>
<organism evidence="2">
    <name type="scientific">mine drainage metagenome</name>
    <dbReference type="NCBI Taxonomy" id="410659"/>
    <lineage>
        <taxon>unclassified sequences</taxon>
        <taxon>metagenomes</taxon>
        <taxon>ecological metagenomes</taxon>
    </lineage>
</organism>
<dbReference type="GO" id="GO:0004300">
    <property type="term" value="F:enoyl-CoA hydratase activity"/>
    <property type="evidence" value="ECO:0007669"/>
    <property type="project" value="UniProtKB-EC"/>
</dbReference>
<evidence type="ECO:0000313" key="2">
    <source>
        <dbReference type="EMBL" id="OIQ76864.1"/>
    </source>
</evidence>
<comment type="similarity">
    <text evidence="1">Belongs to the enoyl-CoA hydratase/isomerase family.</text>
</comment>
<dbReference type="InterPro" id="IPR045002">
    <property type="entry name" value="Ech1-like"/>
</dbReference>
<dbReference type="InterPro" id="IPR001753">
    <property type="entry name" value="Enoyl-CoA_hydra/iso"/>
</dbReference>
<dbReference type="SUPFAM" id="SSF52096">
    <property type="entry name" value="ClpP/crotonase"/>
    <property type="match status" value="1"/>
</dbReference>
<dbReference type="EC" id="4.2.1.17" evidence="2"/>
<keyword evidence="2" id="KW-0456">Lyase</keyword>
<protein>
    <submittedName>
        <fullName evidence="2">Putative enoyl-CoA hydratase</fullName>
        <ecNumber evidence="2">4.2.1.17</ecNumber>
    </submittedName>
</protein>